<feature type="compositionally biased region" description="Low complexity" evidence="1">
    <location>
        <begin position="158"/>
        <end position="172"/>
    </location>
</feature>
<feature type="compositionally biased region" description="Polar residues" evidence="1">
    <location>
        <begin position="135"/>
        <end position="147"/>
    </location>
</feature>
<comment type="caution">
    <text evidence="2">The sequence shown here is derived from an EMBL/GenBank/DDBJ whole genome shotgun (WGS) entry which is preliminary data.</text>
</comment>
<dbReference type="Proteomes" id="UP000298493">
    <property type="component" value="Unassembled WGS sequence"/>
</dbReference>
<feature type="compositionally biased region" description="Polar residues" evidence="1">
    <location>
        <begin position="190"/>
        <end position="212"/>
    </location>
</feature>
<evidence type="ECO:0000313" key="2">
    <source>
        <dbReference type="EMBL" id="TID25645.1"/>
    </source>
</evidence>
<protein>
    <submittedName>
        <fullName evidence="2">Uncharacterized protein</fullName>
    </submittedName>
</protein>
<evidence type="ECO:0000256" key="1">
    <source>
        <dbReference type="SAM" id="MobiDB-lite"/>
    </source>
</evidence>
<dbReference type="EMBL" id="SNSC02000003">
    <property type="protein sequence ID" value="TID25645.1"/>
    <property type="molecule type" value="Genomic_DNA"/>
</dbReference>
<proteinExistence type="predicted"/>
<gene>
    <name evidence="2" type="ORF">E6O75_ATG03508</name>
</gene>
<feature type="region of interest" description="Disordered" evidence="1">
    <location>
        <begin position="29"/>
        <end position="212"/>
    </location>
</feature>
<reference evidence="2 3" key="1">
    <citation type="submission" date="2019-04" db="EMBL/GenBank/DDBJ databases">
        <title>High contiguity whole genome sequence and gene annotation resource for two Venturia nashicola isolates.</title>
        <authorList>
            <person name="Prokchorchik M."/>
            <person name="Won K."/>
            <person name="Lee Y."/>
            <person name="Choi E.D."/>
            <person name="Segonzac C."/>
            <person name="Sohn K.H."/>
        </authorList>
    </citation>
    <scope>NUCLEOTIDE SEQUENCE [LARGE SCALE GENOMIC DNA]</scope>
    <source>
        <strain evidence="2 3">PRI2</strain>
    </source>
</reference>
<organism evidence="2 3">
    <name type="scientific">Venturia nashicola</name>
    <dbReference type="NCBI Taxonomy" id="86259"/>
    <lineage>
        <taxon>Eukaryota</taxon>
        <taxon>Fungi</taxon>
        <taxon>Dikarya</taxon>
        <taxon>Ascomycota</taxon>
        <taxon>Pezizomycotina</taxon>
        <taxon>Dothideomycetes</taxon>
        <taxon>Pleosporomycetidae</taxon>
        <taxon>Venturiales</taxon>
        <taxon>Venturiaceae</taxon>
        <taxon>Venturia</taxon>
    </lineage>
</organism>
<sequence length="212" mass="22294">MNANLDRSPKTILKTLTTIITKFLGNNPHAPVKGNTKPSKGKERCVERETGIPGKRPENHALPTSTVGSWQRRFLPNGRTQDRREQRPLFGDARTVRALHLARKTDDDDDDESRLAGDGGNGISHMGEGEGDCEPSSSIQSAMTTPKLQVPKPASQGSSSRVSSTDTTVPPTAESSSMGSGISPAKVAKAQSSETGSPKAQTSKAASSSGSG</sequence>
<feature type="compositionally biased region" description="Basic and acidic residues" evidence="1">
    <location>
        <begin position="40"/>
        <end position="59"/>
    </location>
</feature>
<keyword evidence="3" id="KW-1185">Reference proteome</keyword>
<name>A0A4Z1PAF6_9PEZI</name>
<accession>A0A4Z1PAF6</accession>
<dbReference type="AlphaFoldDB" id="A0A4Z1PAF6"/>
<evidence type="ECO:0000313" key="3">
    <source>
        <dbReference type="Proteomes" id="UP000298493"/>
    </source>
</evidence>